<keyword evidence="3" id="KW-1185">Reference proteome</keyword>
<evidence type="ECO:0000313" key="2">
    <source>
        <dbReference type="EMBL" id="KAK7208412.1"/>
    </source>
</evidence>
<dbReference type="GO" id="GO:0005840">
    <property type="term" value="C:ribosome"/>
    <property type="evidence" value="ECO:0007669"/>
    <property type="project" value="UniProtKB-KW"/>
</dbReference>
<feature type="region of interest" description="Disordered" evidence="1">
    <location>
        <begin position="19"/>
        <end position="117"/>
    </location>
</feature>
<dbReference type="EMBL" id="JBBJBU010000001">
    <property type="protein sequence ID" value="KAK7208412.1"/>
    <property type="molecule type" value="Genomic_DNA"/>
</dbReference>
<organism evidence="2 3">
    <name type="scientific">Myxozyma melibiosi</name>
    <dbReference type="NCBI Taxonomy" id="54550"/>
    <lineage>
        <taxon>Eukaryota</taxon>
        <taxon>Fungi</taxon>
        <taxon>Dikarya</taxon>
        <taxon>Ascomycota</taxon>
        <taxon>Saccharomycotina</taxon>
        <taxon>Lipomycetes</taxon>
        <taxon>Lipomycetales</taxon>
        <taxon>Lipomycetaceae</taxon>
        <taxon>Myxozyma</taxon>
    </lineage>
</organism>
<evidence type="ECO:0000256" key="1">
    <source>
        <dbReference type="SAM" id="MobiDB-lite"/>
    </source>
</evidence>
<protein>
    <submittedName>
        <fullName evidence="2">Mitochondrial ribosomal protein subunit L20-domain-containing protein</fullName>
    </submittedName>
</protein>
<feature type="compositionally biased region" description="Polar residues" evidence="1">
    <location>
        <begin position="74"/>
        <end position="83"/>
    </location>
</feature>
<gene>
    <name evidence="2" type="ORF">BZA70DRAFT_273666</name>
</gene>
<comment type="caution">
    <text evidence="2">The sequence shown here is derived from an EMBL/GenBank/DDBJ whole genome shotgun (WGS) entry which is preliminary data.</text>
</comment>
<dbReference type="Pfam" id="PF12824">
    <property type="entry name" value="MRP-L20"/>
    <property type="match status" value="1"/>
</dbReference>
<evidence type="ECO:0000313" key="3">
    <source>
        <dbReference type="Proteomes" id="UP001498771"/>
    </source>
</evidence>
<dbReference type="PANTHER" id="PTHR28266:SF1">
    <property type="entry name" value="LARGE RIBOSOMAL SUBUNIT PROTEIN ML58"/>
    <property type="match status" value="1"/>
</dbReference>
<keyword evidence="2" id="KW-0687">Ribonucleoprotein</keyword>
<feature type="compositionally biased region" description="Low complexity" evidence="1">
    <location>
        <begin position="19"/>
        <end position="73"/>
    </location>
</feature>
<accession>A0ABR1FF91</accession>
<dbReference type="Proteomes" id="UP001498771">
    <property type="component" value="Unassembled WGS sequence"/>
</dbReference>
<proteinExistence type="predicted"/>
<keyword evidence="2" id="KW-0689">Ribosomal protein</keyword>
<sequence length="250" mass="27640">MLPQATSCGRRLVCSSVLSSSSSSLSSSRAALSTSLLSRPASTRCGLSASSSPSPSASPFSSPSSSRPFSSSATVQADPNPNKVTKLKDPAKFNTPFPTRHNPRSSANKAAPVLPPGLTYNPPPSAPSPFDTPDIFLPPHERAKVLTAPGVEVLPPPLRAVEEKKYHLDEEQIEKIRQLREQDPNKYTRKVLAKEFGCSDFFIALVLRSPQERLDEMDRRLGIIKSRWNLYKSTARLMREKRREQWARDE</sequence>
<dbReference type="PANTHER" id="PTHR28266">
    <property type="entry name" value="54S RIBOSOMAL PROTEIN L20, MITOCHONDRIAL"/>
    <property type="match status" value="1"/>
</dbReference>
<name>A0ABR1FF91_9ASCO</name>
<reference evidence="2 3" key="1">
    <citation type="submission" date="2024-03" db="EMBL/GenBank/DDBJ databases">
        <title>Genome-scale model development and genomic sequencing of the oleaginous clade Lipomyces.</title>
        <authorList>
            <consortium name="Lawrence Berkeley National Laboratory"/>
            <person name="Czajka J.J."/>
            <person name="Han Y."/>
            <person name="Kim J."/>
            <person name="Mondo S.J."/>
            <person name="Hofstad B.A."/>
            <person name="Robles A."/>
            <person name="Haridas S."/>
            <person name="Riley R."/>
            <person name="LaButti K."/>
            <person name="Pangilinan J."/>
            <person name="Andreopoulos W."/>
            <person name="Lipzen A."/>
            <person name="Yan J."/>
            <person name="Wang M."/>
            <person name="Ng V."/>
            <person name="Grigoriev I.V."/>
            <person name="Spatafora J.W."/>
            <person name="Magnuson J.K."/>
            <person name="Baker S.E."/>
            <person name="Pomraning K.R."/>
        </authorList>
    </citation>
    <scope>NUCLEOTIDE SEQUENCE [LARGE SCALE GENOMIC DNA]</scope>
    <source>
        <strain evidence="2 3">Phaff 52-87</strain>
    </source>
</reference>
<dbReference type="GeneID" id="90037378"/>
<dbReference type="InterPro" id="IPR024388">
    <property type="entry name" value="Ribosomal_mL58"/>
</dbReference>
<dbReference type="RefSeq" id="XP_064771445.1">
    <property type="nucleotide sequence ID" value="XM_064911866.1"/>
</dbReference>